<dbReference type="Gene3D" id="3.40.50.300">
    <property type="entry name" value="P-loop containing nucleotide triphosphate hydrolases"/>
    <property type="match status" value="1"/>
</dbReference>
<dbReference type="GeneID" id="58107847"/>
<dbReference type="SMART" id="SM00382">
    <property type="entry name" value="AAA"/>
    <property type="match status" value="1"/>
</dbReference>
<evidence type="ECO:0000256" key="1">
    <source>
        <dbReference type="ARBA" id="ARBA00005417"/>
    </source>
</evidence>
<dbReference type="Proteomes" id="UP000784700">
    <property type="component" value="Unassembled WGS sequence"/>
</dbReference>
<dbReference type="InterPro" id="IPR027417">
    <property type="entry name" value="P-loop_NTPase"/>
</dbReference>
<keyword evidence="4 7" id="KW-0067">ATP-binding</keyword>
<proteinExistence type="inferred from homology"/>
<organism evidence="7 8">
    <name type="scientific">Apilactobacillus micheneri</name>
    <dbReference type="NCBI Taxonomy" id="1899430"/>
    <lineage>
        <taxon>Bacteria</taxon>
        <taxon>Bacillati</taxon>
        <taxon>Bacillota</taxon>
        <taxon>Bacilli</taxon>
        <taxon>Lactobacillales</taxon>
        <taxon>Lactobacillaceae</taxon>
        <taxon>Apilactobacillus</taxon>
    </lineage>
</organism>
<evidence type="ECO:0000256" key="3">
    <source>
        <dbReference type="ARBA" id="ARBA00022741"/>
    </source>
</evidence>
<dbReference type="InterPro" id="IPR003439">
    <property type="entry name" value="ABC_transporter-like_ATP-bd"/>
</dbReference>
<dbReference type="Pfam" id="PF00005">
    <property type="entry name" value="ABC_tran"/>
    <property type="match status" value="1"/>
</dbReference>
<dbReference type="PANTHER" id="PTHR42798:SF7">
    <property type="entry name" value="ALPHA-D-RIBOSE 1-METHYLPHOSPHONATE 5-TRIPHOSPHATE SYNTHASE SUBUNIT PHNL"/>
    <property type="match status" value="1"/>
</dbReference>
<evidence type="ECO:0000256" key="5">
    <source>
        <dbReference type="ARBA" id="ARBA00022970"/>
    </source>
</evidence>
<evidence type="ECO:0000256" key="2">
    <source>
        <dbReference type="ARBA" id="ARBA00022448"/>
    </source>
</evidence>
<evidence type="ECO:0000259" key="6">
    <source>
        <dbReference type="PROSITE" id="PS50893"/>
    </source>
</evidence>
<dbReference type="PROSITE" id="PS50893">
    <property type="entry name" value="ABC_TRANSPORTER_2"/>
    <property type="match status" value="1"/>
</dbReference>
<evidence type="ECO:0000313" key="8">
    <source>
        <dbReference type="Proteomes" id="UP000784700"/>
    </source>
</evidence>
<protein>
    <submittedName>
        <fullName evidence="7">ABC transporter ATP-binding protein</fullName>
    </submittedName>
</protein>
<keyword evidence="5" id="KW-0029">Amino-acid transport</keyword>
<dbReference type="GO" id="GO:0098796">
    <property type="term" value="C:membrane protein complex"/>
    <property type="evidence" value="ECO:0007669"/>
    <property type="project" value="UniProtKB-ARBA"/>
</dbReference>
<dbReference type="AlphaFoldDB" id="A0A9Q8INA9"/>
<dbReference type="GO" id="GO:0005524">
    <property type="term" value="F:ATP binding"/>
    <property type="evidence" value="ECO:0007669"/>
    <property type="project" value="UniProtKB-KW"/>
</dbReference>
<comment type="caution">
    <text evidence="7">The sequence shown here is derived from an EMBL/GenBank/DDBJ whole genome shotgun (WGS) entry which is preliminary data.</text>
</comment>
<dbReference type="FunFam" id="3.40.50.300:FF:000032">
    <property type="entry name" value="Export ABC transporter ATP-binding protein"/>
    <property type="match status" value="1"/>
</dbReference>
<reference evidence="7" key="1">
    <citation type="submission" date="2018-08" db="EMBL/GenBank/DDBJ databases">
        <title>Comparative genomics of wild bee and flower associated Lactobacillus reveals potential adaptation to the bee host.</title>
        <authorList>
            <person name="Vuong H.Q."/>
            <person name="Mcfrederick Q.S."/>
        </authorList>
    </citation>
    <scope>NUCLEOTIDE SEQUENCE</scope>
    <source>
        <strain evidence="7">HV_63</strain>
    </source>
</reference>
<dbReference type="GO" id="GO:0022857">
    <property type="term" value="F:transmembrane transporter activity"/>
    <property type="evidence" value="ECO:0007669"/>
    <property type="project" value="UniProtKB-ARBA"/>
</dbReference>
<dbReference type="CDD" id="cd03255">
    <property type="entry name" value="ABC_MJ0796_LolCDE_FtsE"/>
    <property type="match status" value="1"/>
</dbReference>
<comment type="similarity">
    <text evidence="1">Belongs to the ABC transporter superfamily.</text>
</comment>
<dbReference type="InterPro" id="IPR017911">
    <property type="entry name" value="MacB-like_ATP-bd"/>
</dbReference>
<dbReference type="PROSITE" id="PS00211">
    <property type="entry name" value="ABC_TRANSPORTER_1"/>
    <property type="match status" value="1"/>
</dbReference>
<dbReference type="InterPro" id="IPR003593">
    <property type="entry name" value="AAA+_ATPase"/>
</dbReference>
<evidence type="ECO:0000256" key="4">
    <source>
        <dbReference type="ARBA" id="ARBA00022840"/>
    </source>
</evidence>
<feature type="domain" description="ABC transporter" evidence="6">
    <location>
        <begin position="4"/>
        <end position="243"/>
    </location>
</feature>
<dbReference type="PANTHER" id="PTHR42798">
    <property type="entry name" value="LIPOPROTEIN-RELEASING SYSTEM ATP-BINDING PROTEIN LOLD"/>
    <property type="match status" value="1"/>
</dbReference>
<keyword evidence="3" id="KW-0547">Nucleotide-binding</keyword>
<dbReference type="SUPFAM" id="SSF52540">
    <property type="entry name" value="P-loop containing nucleoside triphosphate hydrolases"/>
    <property type="match status" value="1"/>
</dbReference>
<dbReference type="RefSeq" id="WP_140934354.1">
    <property type="nucleotide sequence ID" value="NZ_QUBF01000001.1"/>
</dbReference>
<dbReference type="GO" id="GO:0016887">
    <property type="term" value="F:ATP hydrolysis activity"/>
    <property type="evidence" value="ECO:0007669"/>
    <property type="project" value="InterPro"/>
</dbReference>
<sequence>MKLLSLNKLAKVYDANTKNAVSALKNITFDVNRGDYVSIMGESGAGKSTLLDIIATLDKPTSGQAILSNQDLGKLNKNDAAKYRRKNLGFVFQNFNLLDSLSNRDNICLPLVLNKTSVSEMERRINPLIKSLNIEKIIDRYPNDISGGQQQRIAIARALITQPDLLLADEPTGSLDSNTSKQILNLFNDENEKGQTIIMVTHSSATASHSKRTLFIKDGKIYHDIYRGDLSLKDYQEKINNTMITLTRGDY</sequence>
<accession>A0A9Q8INA9</accession>
<keyword evidence="2" id="KW-0813">Transport</keyword>
<evidence type="ECO:0000313" key="7">
    <source>
        <dbReference type="EMBL" id="TPR46262.1"/>
    </source>
</evidence>
<dbReference type="InterPro" id="IPR017871">
    <property type="entry name" value="ABC_transporter-like_CS"/>
</dbReference>
<dbReference type="GO" id="GO:0006865">
    <property type="term" value="P:amino acid transport"/>
    <property type="evidence" value="ECO:0007669"/>
    <property type="project" value="UniProtKB-KW"/>
</dbReference>
<name>A0A9Q8INA9_9LACO</name>
<gene>
    <name evidence="7" type="ORF">DY130_01730</name>
</gene>
<dbReference type="EMBL" id="QUBG01000001">
    <property type="protein sequence ID" value="TPR46262.1"/>
    <property type="molecule type" value="Genomic_DNA"/>
</dbReference>